<dbReference type="PANTHER" id="PTHR43477:SF4">
    <property type="entry name" value="DEHYDROGENASE_REDUCTASE SDR FAMILY MEMBER 6"/>
    <property type="match status" value="1"/>
</dbReference>
<keyword evidence="2" id="KW-0560">Oxidoreductase</keyword>
<dbReference type="InterPro" id="IPR036291">
    <property type="entry name" value="NAD(P)-bd_dom_sf"/>
</dbReference>
<reference evidence="4 5" key="1">
    <citation type="submission" date="2019-06" db="EMBL/GenBank/DDBJ databases">
        <authorList>
            <person name="Jiang L."/>
        </authorList>
    </citation>
    <scope>NUCLEOTIDE SEQUENCE [LARGE SCALE GENOMIC DNA]</scope>
    <source>
        <strain evidence="4 5">YIM 48858</strain>
    </source>
</reference>
<dbReference type="AlphaFoldDB" id="A0A5C4NES0"/>
<dbReference type="OrthoDB" id="9789398at2"/>
<evidence type="ECO:0000256" key="3">
    <source>
        <dbReference type="ARBA" id="ARBA00023027"/>
    </source>
</evidence>
<dbReference type="PANTHER" id="PTHR43477">
    <property type="entry name" value="DIHYDROANTICAPSIN 7-DEHYDROGENASE"/>
    <property type="match status" value="1"/>
</dbReference>
<keyword evidence="3" id="KW-0520">NAD</keyword>
<comment type="similarity">
    <text evidence="1">Belongs to the short-chain dehydrogenases/reductases (SDR) family.</text>
</comment>
<gene>
    <name evidence="4" type="ORF">FHG71_05295</name>
</gene>
<comment type="caution">
    <text evidence="4">The sequence shown here is derived from an EMBL/GenBank/DDBJ whole genome shotgun (WGS) entry which is preliminary data.</text>
</comment>
<dbReference type="GO" id="GO:0016491">
    <property type="term" value="F:oxidoreductase activity"/>
    <property type="evidence" value="ECO:0007669"/>
    <property type="project" value="UniProtKB-KW"/>
</dbReference>
<sequence>MAEGVLTGRVALVTAAGQGIGRAVAERLVRDGAEVHVSDVNGGLLEGLSSASATPVDATDPVAVESWAGRFDRIDALVHCVGWVHHGTIEDCSPEDWRRSGAICLDSAYHVIRAAVPRMKAYGGSVTAIASVASSIKGFPNRAAYGAHKGGVIGLIKACAADYLKDDIRFNAVCPGTVDSPSLRGRMAALAERLGSMEAAEKFFLDRQPSGRLGTPEEIAGICAYLASEDGRFMTGQAINLDGGITI</sequence>
<evidence type="ECO:0000313" key="5">
    <source>
        <dbReference type="Proteomes" id="UP000305709"/>
    </source>
</evidence>
<evidence type="ECO:0000256" key="1">
    <source>
        <dbReference type="ARBA" id="ARBA00006484"/>
    </source>
</evidence>
<evidence type="ECO:0000256" key="2">
    <source>
        <dbReference type="ARBA" id="ARBA00023002"/>
    </source>
</evidence>
<dbReference type="InterPro" id="IPR002347">
    <property type="entry name" value="SDR_fam"/>
</dbReference>
<dbReference type="Pfam" id="PF13561">
    <property type="entry name" value="adh_short_C2"/>
    <property type="match status" value="1"/>
</dbReference>
<dbReference type="Proteomes" id="UP000305709">
    <property type="component" value="Unassembled WGS sequence"/>
</dbReference>
<protein>
    <submittedName>
        <fullName evidence="4">SDR family oxidoreductase</fullName>
    </submittedName>
</protein>
<dbReference type="SUPFAM" id="SSF51735">
    <property type="entry name" value="NAD(P)-binding Rossmann-fold domains"/>
    <property type="match status" value="1"/>
</dbReference>
<proteinExistence type="inferred from homology"/>
<name>A0A5C4NES0_9RHOB</name>
<dbReference type="RefSeq" id="WP_139080587.1">
    <property type="nucleotide sequence ID" value="NZ_VDFV01000004.1"/>
</dbReference>
<evidence type="ECO:0000313" key="4">
    <source>
        <dbReference type="EMBL" id="TNC73264.1"/>
    </source>
</evidence>
<dbReference type="FunFam" id="3.40.50.720:FF:000084">
    <property type="entry name" value="Short-chain dehydrogenase reductase"/>
    <property type="match status" value="1"/>
</dbReference>
<keyword evidence="5" id="KW-1185">Reference proteome</keyword>
<organism evidence="4 5">
    <name type="scientific">Rubellimicrobium roseum</name>
    <dbReference type="NCBI Taxonomy" id="687525"/>
    <lineage>
        <taxon>Bacteria</taxon>
        <taxon>Pseudomonadati</taxon>
        <taxon>Pseudomonadota</taxon>
        <taxon>Alphaproteobacteria</taxon>
        <taxon>Rhodobacterales</taxon>
        <taxon>Roseobacteraceae</taxon>
        <taxon>Rubellimicrobium</taxon>
    </lineage>
</organism>
<dbReference type="EMBL" id="VDFV01000004">
    <property type="protein sequence ID" value="TNC73264.1"/>
    <property type="molecule type" value="Genomic_DNA"/>
</dbReference>
<accession>A0A5C4NES0</accession>
<dbReference type="Gene3D" id="3.40.50.720">
    <property type="entry name" value="NAD(P)-binding Rossmann-like Domain"/>
    <property type="match status" value="1"/>
</dbReference>
<dbReference type="PRINTS" id="PR00081">
    <property type="entry name" value="GDHRDH"/>
</dbReference>
<dbReference type="InterPro" id="IPR051122">
    <property type="entry name" value="SDR_DHRS6-like"/>
</dbReference>